<dbReference type="InterPro" id="IPR020904">
    <property type="entry name" value="Sc_DH/Rdtase_CS"/>
</dbReference>
<dbReference type="Pfam" id="PF00106">
    <property type="entry name" value="adh_short"/>
    <property type="match status" value="1"/>
</dbReference>
<dbReference type="InterPro" id="IPR036291">
    <property type="entry name" value="NAD(P)-bd_dom_sf"/>
</dbReference>
<dbReference type="Gene3D" id="3.40.50.720">
    <property type="entry name" value="NAD(P)-binding Rossmann-like Domain"/>
    <property type="match status" value="1"/>
</dbReference>
<evidence type="ECO:0000256" key="3">
    <source>
        <dbReference type="RuleBase" id="RU000363"/>
    </source>
</evidence>
<dbReference type="PROSITE" id="PS00061">
    <property type="entry name" value="ADH_SHORT"/>
    <property type="match status" value="1"/>
</dbReference>
<sequence length="289" mass="31440">MSLSSVFSSGKVAVITGGADGIGLACAQKLLGLGLQVCISDNNEEKLQQVSEQLPDVMTVSADVSQMTDIERLRDTVYARFGRVNVLMNNAGTGVRGNGAWTGHEGWLQTLNVNLVGVINGIHAFVPAMLEQDDDGVVINTGSKQGITLPPGNPAYNVSKAGVKAVTEMLQYEFRNTEKCRLSAHLLVPGFTYSGMIRPFLPDKPPGAWTTEQVADFMVDHVSSGDFYIICPDNDTSRSTDNRRMAWAMGDLINNRPALSRWHPEHESTFESYMHDHSSDDGEPFGDCS</sequence>
<dbReference type="PRINTS" id="PR00081">
    <property type="entry name" value="GDHRDH"/>
</dbReference>
<dbReference type="EMBL" id="SHNO01000001">
    <property type="protein sequence ID" value="MCX2977664.1"/>
    <property type="molecule type" value="Genomic_DNA"/>
</dbReference>
<dbReference type="Proteomes" id="UP001143304">
    <property type="component" value="Unassembled WGS sequence"/>
</dbReference>
<dbReference type="CDD" id="cd05233">
    <property type="entry name" value="SDR_c"/>
    <property type="match status" value="1"/>
</dbReference>
<comment type="caution">
    <text evidence="4">The sequence shown here is derived from an EMBL/GenBank/DDBJ whole genome shotgun (WGS) entry which is preliminary data.</text>
</comment>
<dbReference type="PANTHER" id="PTHR43008:SF7">
    <property type="entry name" value="SHORT CHAIN DEHYDROGENASE_REDUCTASE (AFU_ORTHOLOGUE AFUA_2G00830)"/>
    <property type="match status" value="1"/>
</dbReference>
<dbReference type="PANTHER" id="PTHR43008">
    <property type="entry name" value="BENZIL REDUCTASE"/>
    <property type="match status" value="1"/>
</dbReference>
<keyword evidence="2" id="KW-0560">Oxidoreductase</keyword>
<accession>A0ABT3T5W5</accession>
<reference evidence="4" key="1">
    <citation type="submission" date="2019-02" db="EMBL/GenBank/DDBJ databases">
        <authorList>
            <person name="Li S.-H."/>
        </authorList>
    </citation>
    <scope>NUCLEOTIDE SEQUENCE</scope>
    <source>
        <strain evidence="4">IMCC11814</strain>
    </source>
</reference>
<dbReference type="InterPro" id="IPR002347">
    <property type="entry name" value="SDR_fam"/>
</dbReference>
<evidence type="ECO:0000256" key="1">
    <source>
        <dbReference type="ARBA" id="ARBA00006484"/>
    </source>
</evidence>
<evidence type="ECO:0000256" key="2">
    <source>
        <dbReference type="ARBA" id="ARBA00023002"/>
    </source>
</evidence>
<gene>
    <name evidence="4" type="ORF">EYC82_09890</name>
</gene>
<keyword evidence="5" id="KW-1185">Reference proteome</keyword>
<dbReference type="SUPFAM" id="SSF51735">
    <property type="entry name" value="NAD(P)-binding Rossmann-fold domains"/>
    <property type="match status" value="1"/>
</dbReference>
<protein>
    <submittedName>
        <fullName evidence="4">SDR family NAD(P)-dependent oxidoreductase</fullName>
    </submittedName>
</protein>
<comment type="similarity">
    <text evidence="1 3">Belongs to the short-chain dehydrogenases/reductases (SDR) family.</text>
</comment>
<name>A0ABT3T5W5_9GAMM</name>
<evidence type="ECO:0000313" key="5">
    <source>
        <dbReference type="Proteomes" id="UP001143304"/>
    </source>
</evidence>
<evidence type="ECO:0000313" key="4">
    <source>
        <dbReference type="EMBL" id="MCX2977664.1"/>
    </source>
</evidence>
<dbReference type="RefSeq" id="WP_279249374.1">
    <property type="nucleotide sequence ID" value="NZ_SHNO01000001.1"/>
</dbReference>
<organism evidence="4 5">
    <name type="scientific">Candidatus Marimicrobium litorale</name>
    <dbReference type="NCBI Taxonomy" id="2518991"/>
    <lineage>
        <taxon>Bacteria</taxon>
        <taxon>Pseudomonadati</taxon>
        <taxon>Pseudomonadota</taxon>
        <taxon>Gammaproteobacteria</taxon>
        <taxon>Cellvibrionales</taxon>
        <taxon>Halieaceae</taxon>
        <taxon>Marimicrobium</taxon>
    </lineage>
</organism>
<proteinExistence type="inferred from homology"/>
<dbReference type="PRINTS" id="PR00080">
    <property type="entry name" value="SDRFAMILY"/>
</dbReference>